<keyword evidence="4" id="KW-1185">Reference proteome</keyword>
<gene>
    <name evidence="3" type="ORF">KUTeg_000024</name>
</gene>
<dbReference type="PANTHER" id="PTHR24104">
    <property type="entry name" value="E3 UBIQUITIN-PROTEIN LIGASE NHLRC1-RELATED"/>
    <property type="match status" value="1"/>
</dbReference>
<dbReference type="InterPro" id="IPR011042">
    <property type="entry name" value="6-blade_b-propeller_TolB-like"/>
</dbReference>
<keyword evidence="1" id="KW-0677">Repeat</keyword>
<protein>
    <submittedName>
        <fullName evidence="3">Uncharacterized protein</fullName>
    </submittedName>
</protein>
<accession>A0ABQ9FYU3</accession>
<dbReference type="Gene3D" id="2.120.10.30">
    <property type="entry name" value="TolB, C-terminal domain"/>
    <property type="match status" value="2"/>
</dbReference>
<dbReference type="PANTHER" id="PTHR24104:SF47">
    <property type="entry name" value="E3 UBIQUITIN-PROTEIN LIGASE NHLRC1"/>
    <property type="match status" value="1"/>
</dbReference>
<name>A0ABQ9FYU3_TEGGR</name>
<feature type="repeat" description="NHL" evidence="2">
    <location>
        <begin position="195"/>
        <end position="225"/>
    </location>
</feature>
<dbReference type="Proteomes" id="UP001217089">
    <property type="component" value="Unassembled WGS sequence"/>
</dbReference>
<evidence type="ECO:0000313" key="3">
    <source>
        <dbReference type="EMBL" id="KAJ8322415.1"/>
    </source>
</evidence>
<dbReference type="InterPro" id="IPR050952">
    <property type="entry name" value="TRIM-NHL_E3_ligases"/>
</dbReference>
<reference evidence="3 4" key="1">
    <citation type="submission" date="2022-12" db="EMBL/GenBank/DDBJ databases">
        <title>Chromosome-level genome of Tegillarca granosa.</title>
        <authorList>
            <person name="Kim J."/>
        </authorList>
    </citation>
    <scope>NUCLEOTIDE SEQUENCE [LARGE SCALE GENOMIC DNA]</scope>
    <source>
        <strain evidence="3">Teg-2019</strain>
        <tissue evidence="3">Adductor muscle</tissue>
    </source>
</reference>
<proteinExistence type="predicted"/>
<evidence type="ECO:0000313" key="4">
    <source>
        <dbReference type="Proteomes" id="UP001217089"/>
    </source>
</evidence>
<dbReference type="CDD" id="cd05819">
    <property type="entry name" value="NHL"/>
    <property type="match status" value="1"/>
</dbReference>
<dbReference type="EMBL" id="JARBDR010000009">
    <property type="protein sequence ID" value="KAJ8322415.1"/>
    <property type="molecule type" value="Genomic_DNA"/>
</dbReference>
<dbReference type="PROSITE" id="PS51125">
    <property type="entry name" value="NHL"/>
    <property type="match status" value="3"/>
</dbReference>
<organism evidence="3 4">
    <name type="scientific">Tegillarca granosa</name>
    <name type="common">Malaysian cockle</name>
    <name type="synonym">Anadara granosa</name>
    <dbReference type="NCBI Taxonomy" id="220873"/>
    <lineage>
        <taxon>Eukaryota</taxon>
        <taxon>Metazoa</taxon>
        <taxon>Spiralia</taxon>
        <taxon>Lophotrochozoa</taxon>
        <taxon>Mollusca</taxon>
        <taxon>Bivalvia</taxon>
        <taxon>Autobranchia</taxon>
        <taxon>Pteriomorphia</taxon>
        <taxon>Arcoida</taxon>
        <taxon>Arcoidea</taxon>
        <taxon>Arcidae</taxon>
        <taxon>Tegillarca</taxon>
    </lineage>
</organism>
<dbReference type="InterPro" id="IPR001258">
    <property type="entry name" value="NHL_repeat"/>
</dbReference>
<evidence type="ECO:0000256" key="1">
    <source>
        <dbReference type="ARBA" id="ARBA00022737"/>
    </source>
</evidence>
<sequence>MASKTLSVIEEVWEKPSDYEDVVCHVNSTFKNDESELDFICGEPVTLLTRFGERGRDLAQFQDATDINYIDCDKILVTDMINNRVVCYNETGNPVQVYEGEGIKEPWASTVDEFDRICVTSRKNKHVIIMSHNSETVTEFGSDYFQRPCGIAVTESGNFVVTDMLAGEVTIYSKDGGDIILTLNDPTTRIEKRSFTYPRYVHVTLNGDIVVSDSGQHCLKIFDKNGAFVKCIGRYGKGDGFMKSPHGVTSDSHGNIIVADHYNDRVSLFSRGGEFICHLVTAEDGIIHPQGVDLSRDLKLFVTHGNLKAHTISVFQINLFDDREVPV</sequence>
<comment type="caution">
    <text evidence="3">The sequence shown here is derived from an EMBL/GenBank/DDBJ whole genome shotgun (WGS) entry which is preliminary data.</text>
</comment>
<feature type="repeat" description="NHL" evidence="2">
    <location>
        <begin position="134"/>
        <end position="175"/>
    </location>
</feature>
<dbReference type="SUPFAM" id="SSF101898">
    <property type="entry name" value="NHL repeat"/>
    <property type="match status" value="1"/>
</dbReference>
<feature type="repeat" description="NHL" evidence="2">
    <location>
        <begin position="229"/>
        <end position="272"/>
    </location>
</feature>
<dbReference type="Pfam" id="PF01436">
    <property type="entry name" value="NHL"/>
    <property type="match status" value="1"/>
</dbReference>
<evidence type="ECO:0000256" key="2">
    <source>
        <dbReference type="PROSITE-ProRule" id="PRU00504"/>
    </source>
</evidence>